<keyword evidence="3" id="KW-0805">Transcription regulation</keyword>
<feature type="compositionally biased region" description="Basic residues" evidence="6">
    <location>
        <begin position="543"/>
        <end position="555"/>
    </location>
</feature>
<feature type="region of interest" description="Disordered" evidence="6">
    <location>
        <begin position="543"/>
        <end position="575"/>
    </location>
</feature>
<protein>
    <recommendedName>
        <fullName evidence="9">Transcriptional regulator Ngg1</fullName>
    </recommendedName>
</protein>
<evidence type="ECO:0000256" key="1">
    <source>
        <dbReference type="ARBA" id="ARBA00004123"/>
    </source>
</evidence>
<comment type="subcellular location">
    <subcellularLocation>
        <location evidence="1">Nucleus</location>
    </subcellularLocation>
</comment>
<sequence>MPSVGSKGKPKPGSKAGGLPRSRNTTPLPPGNVRVSVEPSSSSSYFRYSTATLAKSYDVVCLDILARSNGGTQQIPSGSALNSMRETIEKTAMAQVKHRGDASDKILREFQRMRGQRTAQNRARETEKAADMEAEERKHKLKKVSKKREPDEERPLAVGAHGVARQDGVDLHKADNSSTISSPISQAPPSASGTGPADAPSPSLSEASHQPAPAPAIPQFQTFGPDPSKFDDPTIYHIREVTPHMSEDEIKEIYCVSQYPPDDLHDRTPGTPPDCDFSNAKPTNQVNASVFANYVEPYIRPLTEEDMAFLKERGDRIGPFVLPRRGQRHYKDIWADEDGAMHIDTNDHRLPPNEPRGNFDNMSDDYLETDEISTGPLLSRMMAILRPEGRGNVNSSSELNGVNLDAMDIDEGNGIGASADFGNPNFVPAATQLSELLQPSWRAPGVNNRTDYANLDERLMMELKHYGLLSDADAEGTAYDSHFDDEVAARLRFLQSELRKQSIVNGARKQRLLELTEERMAQQEYNTIADDLDNQLNAAYLKRNRNIGKGKKQTKRPGGAGGGSHPVPNAGISRPGVGEPIRILMERKFHWNNTIGPVVHLGKTGLPTETIFPEERMKEFESREVEIWNNETEE</sequence>
<dbReference type="AlphaFoldDB" id="A0A6G1K336"/>
<evidence type="ECO:0008006" key="9">
    <source>
        <dbReference type="Google" id="ProtNLM"/>
    </source>
</evidence>
<dbReference type="PANTHER" id="PTHR13556">
    <property type="entry name" value="TRANSCRIPTIONAL ADAPTER 3-RELATED"/>
    <property type="match status" value="1"/>
</dbReference>
<feature type="compositionally biased region" description="Low complexity" evidence="6">
    <location>
        <begin position="1"/>
        <end position="20"/>
    </location>
</feature>
<dbReference type="Pfam" id="PF10198">
    <property type="entry name" value="Ada3"/>
    <property type="match status" value="1"/>
</dbReference>
<dbReference type="OrthoDB" id="1232at2759"/>
<evidence type="ECO:0000313" key="8">
    <source>
        <dbReference type="Proteomes" id="UP000799428"/>
    </source>
</evidence>
<dbReference type="EMBL" id="MU005774">
    <property type="protein sequence ID" value="KAF2707274.1"/>
    <property type="molecule type" value="Genomic_DNA"/>
</dbReference>
<accession>A0A6G1K336</accession>
<dbReference type="GO" id="GO:0000124">
    <property type="term" value="C:SAGA complex"/>
    <property type="evidence" value="ECO:0007669"/>
    <property type="project" value="TreeGrafter"/>
</dbReference>
<dbReference type="GO" id="GO:0003713">
    <property type="term" value="F:transcription coactivator activity"/>
    <property type="evidence" value="ECO:0007669"/>
    <property type="project" value="TreeGrafter"/>
</dbReference>
<evidence type="ECO:0000256" key="4">
    <source>
        <dbReference type="ARBA" id="ARBA00023163"/>
    </source>
</evidence>
<dbReference type="InterPro" id="IPR019340">
    <property type="entry name" value="Histone_AcTrfase_su3"/>
</dbReference>
<evidence type="ECO:0000256" key="5">
    <source>
        <dbReference type="ARBA" id="ARBA00023242"/>
    </source>
</evidence>
<feature type="region of interest" description="Disordered" evidence="6">
    <location>
        <begin position="114"/>
        <end position="232"/>
    </location>
</feature>
<feature type="compositionally biased region" description="Basic and acidic residues" evidence="6">
    <location>
        <begin position="122"/>
        <end position="138"/>
    </location>
</feature>
<reference evidence="7" key="1">
    <citation type="journal article" date="2020" name="Stud. Mycol.">
        <title>101 Dothideomycetes genomes: a test case for predicting lifestyles and emergence of pathogens.</title>
        <authorList>
            <person name="Haridas S."/>
            <person name="Albert R."/>
            <person name="Binder M."/>
            <person name="Bloem J."/>
            <person name="Labutti K."/>
            <person name="Salamov A."/>
            <person name="Andreopoulos B."/>
            <person name="Baker S."/>
            <person name="Barry K."/>
            <person name="Bills G."/>
            <person name="Bluhm B."/>
            <person name="Cannon C."/>
            <person name="Castanera R."/>
            <person name="Culley D."/>
            <person name="Daum C."/>
            <person name="Ezra D."/>
            <person name="Gonzalez J."/>
            <person name="Henrissat B."/>
            <person name="Kuo A."/>
            <person name="Liang C."/>
            <person name="Lipzen A."/>
            <person name="Lutzoni F."/>
            <person name="Magnuson J."/>
            <person name="Mondo S."/>
            <person name="Nolan M."/>
            <person name="Ohm R."/>
            <person name="Pangilinan J."/>
            <person name="Park H.-J."/>
            <person name="Ramirez L."/>
            <person name="Alfaro M."/>
            <person name="Sun H."/>
            <person name="Tritt A."/>
            <person name="Yoshinaga Y."/>
            <person name="Zwiers L.-H."/>
            <person name="Turgeon B."/>
            <person name="Goodwin S."/>
            <person name="Spatafora J."/>
            <person name="Crous P."/>
            <person name="Grigoriev I."/>
        </authorList>
    </citation>
    <scope>NUCLEOTIDE SEQUENCE</scope>
    <source>
        <strain evidence="7">CBS 279.74</strain>
    </source>
</reference>
<keyword evidence="5" id="KW-0539">Nucleus</keyword>
<feature type="region of interest" description="Disordered" evidence="6">
    <location>
        <begin position="1"/>
        <end position="44"/>
    </location>
</feature>
<name>A0A6G1K336_9PLEO</name>
<organism evidence="7 8">
    <name type="scientific">Pleomassaria siparia CBS 279.74</name>
    <dbReference type="NCBI Taxonomy" id="1314801"/>
    <lineage>
        <taxon>Eukaryota</taxon>
        <taxon>Fungi</taxon>
        <taxon>Dikarya</taxon>
        <taxon>Ascomycota</taxon>
        <taxon>Pezizomycotina</taxon>
        <taxon>Dothideomycetes</taxon>
        <taxon>Pleosporomycetidae</taxon>
        <taxon>Pleosporales</taxon>
        <taxon>Pleomassariaceae</taxon>
        <taxon>Pleomassaria</taxon>
    </lineage>
</organism>
<feature type="compositionally biased region" description="Low complexity" evidence="6">
    <location>
        <begin position="177"/>
        <end position="192"/>
    </location>
</feature>
<evidence type="ECO:0000256" key="3">
    <source>
        <dbReference type="ARBA" id="ARBA00023015"/>
    </source>
</evidence>
<dbReference type="Proteomes" id="UP000799428">
    <property type="component" value="Unassembled WGS sequence"/>
</dbReference>
<dbReference type="GO" id="GO:0005634">
    <property type="term" value="C:nucleus"/>
    <property type="evidence" value="ECO:0007669"/>
    <property type="project" value="UniProtKB-SubCell"/>
</dbReference>
<dbReference type="GO" id="GO:0006357">
    <property type="term" value="P:regulation of transcription by RNA polymerase II"/>
    <property type="evidence" value="ECO:0007669"/>
    <property type="project" value="TreeGrafter"/>
</dbReference>
<gene>
    <name evidence="7" type="ORF">K504DRAFT_411344</name>
</gene>
<evidence type="ECO:0000313" key="7">
    <source>
        <dbReference type="EMBL" id="KAF2707274.1"/>
    </source>
</evidence>
<keyword evidence="4" id="KW-0804">Transcription</keyword>
<proteinExistence type="inferred from homology"/>
<evidence type="ECO:0000256" key="6">
    <source>
        <dbReference type="SAM" id="MobiDB-lite"/>
    </source>
</evidence>
<dbReference type="PANTHER" id="PTHR13556:SF2">
    <property type="entry name" value="TRANSCRIPTIONAL ADAPTER 3"/>
    <property type="match status" value="1"/>
</dbReference>
<feature type="non-terminal residue" evidence="7">
    <location>
        <position position="634"/>
    </location>
</feature>
<keyword evidence="8" id="KW-1185">Reference proteome</keyword>
<comment type="similarity">
    <text evidence="2">Belongs to the NGG1 family.</text>
</comment>
<evidence type="ECO:0000256" key="2">
    <source>
        <dbReference type="ARBA" id="ARBA00005330"/>
    </source>
</evidence>